<organism evidence="11 12">
    <name type="scientific">Cristinia sonorae</name>
    <dbReference type="NCBI Taxonomy" id="1940300"/>
    <lineage>
        <taxon>Eukaryota</taxon>
        <taxon>Fungi</taxon>
        <taxon>Dikarya</taxon>
        <taxon>Basidiomycota</taxon>
        <taxon>Agaricomycotina</taxon>
        <taxon>Agaricomycetes</taxon>
        <taxon>Agaricomycetidae</taxon>
        <taxon>Agaricales</taxon>
        <taxon>Pleurotineae</taxon>
        <taxon>Stephanosporaceae</taxon>
        <taxon>Cristinia</taxon>
    </lineage>
</organism>
<feature type="domain" description="CSC1/OSCA1-like cytosolic" evidence="10">
    <location>
        <begin position="191"/>
        <end position="419"/>
    </location>
</feature>
<feature type="transmembrane region" description="Helical" evidence="7">
    <location>
        <begin position="481"/>
        <end position="505"/>
    </location>
</feature>
<evidence type="ECO:0000259" key="9">
    <source>
        <dbReference type="Pfam" id="PF13967"/>
    </source>
</evidence>
<evidence type="ECO:0000259" key="8">
    <source>
        <dbReference type="Pfam" id="PF02714"/>
    </source>
</evidence>
<dbReference type="AlphaFoldDB" id="A0A8K0UIW1"/>
<evidence type="ECO:0000256" key="4">
    <source>
        <dbReference type="ARBA" id="ARBA00022692"/>
    </source>
</evidence>
<comment type="similarity">
    <text evidence="2">Belongs to the CSC1 (TC 1.A.17) family.</text>
</comment>
<dbReference type="PANTHER" id="PTHR13018:SF143">
    <property type="entry name" value="CSC1_OSCA1-LIKE 7TM REGION DOMAIN-CONTAINING PROTEIN"/>
    <property type="match status" value="1"/>
</dbReference>
<comment type="subcellular location">
    <subcellularLocation>
        <location evidence="1">Membrane</location>
        <topology evidence="1">Multi-pass membrane protein</topology>
    </subcellularLocation>
</comment>
<feature type="transmembrane region" description="Helical" evidence="7">
    <location>
        <begin position="435"/>
        <end position="461"/>
    </location>
</feature>
<gene>
    <name evidence="11" type="ORF">BXZ70DRAFT_897899</name>
</gene>
<dbReference type="EMBL" id="JAEVFJ010000031">
    <property type="protein sequence ID" value="KAH8092573.1"/>
    <property type="molecule type" value="Genomic_DNA"/>
</dbReference>
<feature type="transmembrane region" description="Helical" evidence="7">
    <location>
        <begin position="646"/>
        <end position="669"/>
    </location>
</feature>
<keyword evidence="5 7" id="KW-1133">Transmembrane helix</keyword>
<dbReference type="GO" id="GO:0005227">
    <property type="term" value="F:calcium-activated cation channel activity"/>
    <property type="evidence" value="ECO:0007669"/>
    <property type="project" value="InterPro"/>
</dbReference>
<dbReference type="InterPro" id="IPR045122">
    <property type="entry name" value="Csc1-like"/>
</dbReference>
<comment type="caution">
    <text evidence="11">The sequence shown here is derived from an EMBL/GenBank/DDBJ whole genome shotgun (WGS) entry which is preliminary data.</text>
</comment>
<evidence type="ECO:0000259" key="10">
    <source>
        <dbReference type="Pfam" id="PF14703"/>
    </source>
</evidence>
<dbReference type="InterPro" id="IPR032880">
    <property type="entry name" value="CSC1/OSCA1-like_N"/>
</dbReference>
<proteinExistence type="inferred from homology"/>
<name>A0A8K0UIW1_9AGAR</name>
<feature type="transmembrane region" description="Helical" evidence="7">
    <location>
        <begin position="147"/>
        <end position="165"/>
    </location>
</feature>
<dbReference type="Pfam" id="PF13967">
    <property type="entry name" value="RSN1_TM"/>
    <property type="match status" value="1"/>
</dbReference>
<dbReference type="Pfam" id="PF02714">
    <property type="entry name" value="RSN1_7TM"/>
    <property type="match status" value="1"/>
</dbReference>
<keyword evidence="4 7" id="KW-0812">Transmembrane</keyword>
<dbReference type="PANTHER" id="PTHR13018">
    <property type="entry name" value="PROBABLE MEMBRANE PROTEIN DUF221-RELATED"/>
    <property type="match status" value="1"/>
</dbReference>
<feature type="transmembrane region" description="Helical" evidence="7">
    <location>
        <begin position="99"/>
        <end position="117"/>
    </location>
</feature>
<feature type="transmembrane region" description="Helical" evidence="7">
    <location>
        <begin position="16"/>
        <end position="38"/>
    </location>
</feature>
<feature type="transmembrane region" description="Helical" evidence="7">
    <location>
        <begin position="681"/>
        <end position="707"/>
    </location>
</feature>
<keyword evidence="6 7" id="KW-0472">Membrane</keyword>
<dbReference type="InterPro" id="IPR003864">
    <property type="entry name" value="CSC1/OSCA1-like_7TM"/>
</dbReference>
<feature type="domain" description="CSC1/OSCA1-like N-terminal transmembrane" evidence="9">
    <location>
        <begin position="17"/>
        <end position="168"/>
    </location>
</feature>
<evidence type="ECO:0000256" key="6">
    <source>
        <dbReference type="ARBA" id="ARBA00023136"/>
    </source>
</evidence>
<protein>
    <submittedName>
        <fullName evidence="11">DUF221-domain-containing protein</fullName>
    </submittedName>
</protein>
<feature type="transmembrane region" description="Helical" evidence="7">
    <location>
        <begin position="526"/>
        <end position="552"/>
    </location>
</feature>
<dbReference type="InterPro" id="IPR027815">
    <property type="entry name" value="CSC1/OSCA1-like_cyt"/>
</dbReference>
<keyword evidence="3" id="KW-0813">Transport</keyword>
<dbReference type="OrthoDB" id="1076608at2759"/>
<keyword evidence="12" id="KW-1185">Reference proteome</keyword>
<evidence type="ECO:0000256" key="7">
    <source>
        <dbReference type="SAM" id="Phobius"/>
    </source>
</evidence>
<evidence type="ECO:0000313" key="11">
    <source>
        <dbReference type="EMBL" id="KAH8092573.1"/>
    </source>
</evidence>
<reference evidence="11" key="1">
    <citation type="journal article" date="2021" name="New Phytol.">
        <title>Evolutionary innovations through gain and loss of genes in the ectomycorrhizal Boletales.</title>
        <authorList>
            <person name="Wu G."/>
            <person name="Miyauchi S."/>
            <person name="Morin E."/>
            <person name="Kuo A."/>
            <person name="Drula E."/>
            <person name="Varga T."/>
            <person name="Kohler A."/>
            <person name="Feng B."/>
            <person name="Cao Y."/>
            <person name="Lipzen A."/>
            <person name="Daum C."/>
            <person name="Hundley H."/>
            <person name="Pangilinan J."/>
            <person name="Johnson J."/>
            <person name="Barry K."/>
            <person name="LaButti K."/>
            <person name="Ng V."/>
            <person name="Ahrendt S."/>
            <person name="Min B."/>
            <person name="Choi I.G."/>
            <person name="Park H."/>
            <person name="Plett J.M."/>
            <person name="Magnuson J."/>
            <person name="Spatafora J.W."/>
            <person name="Nagy L.G."/>
            <person name="Henrissat B."/>
            <person name="Grigoriev I.V."/>
            <person name="Yang Z.L."/>
            <person name="Xu J."/>
            <person name="Martin F.M."/>
        </authorList>
    </citation>
    <scope>NUCLEOTIDE SEQUENCE</scope>
    <source>
        <strain evidence="11">KKN 215</strain>
    </source>
</reference>
<feature type="domain" description="CSC1/OSCA1-like 7TM region" evidence="8">
    <location>
        <begin position="433"/>
        <end position="705"/>
    </location>
</feature>
<dbReference type="GO" id="GO:0005886">
    <property type="term" value="C:plasma membrane"/>
    <property type="evidence" value="ECO:0007669"/>
    <property type="project" value="TreeGrafter"/>
</dbReference>
<accession>A0A8K0UIW1</accession>
<dbReference type="Proteomes" id="UP000813824">
    <property type="component" value="Unassembled WGS sequence"/>
</dbReference>
<feature type="transmembrane region" description="Helical" evidence="7">
    <location>
        <begin position="713"/>
        <end position="736"/>
    </location>
</feature>
<evidence type="ECO:0000313" key="12">
    <source>
        <dbReference type="Proteomes" id="UP000813824"/>
    </source>
</evidence>
<evidence type="ECO:0000256" key="1">
    <source>
        <dbReference type="ARBA" id="ARBA00004141"/>
    </source>
</evidence>
<sequence length="786" mass="88450">MSDVSPAKVQNSSAQTFLTALVTNAAILLVELVAFIILKHRLGRIYEPRSYLPPPEKRAKELPGGPWRWLLAIIAIPTRDVLQKNGLDAYMFLRFLQMLIKLFAVITVVTWLVILPIDAVGIKEANFTDGLMRLSWGNIPDTANKRYAAHIIVVYLTTFFTFWLIRRELVHYTEMRQAFLVSKSHSHLAQARTVLITAIPPEMCNEKELKVWASFVPGGIQNIWIYRDTTVLNEHHKERLDACKKLEAASAELIGKVVKAKRIQDKRKAKELKKTYEMDQFKNRNGDKPIATEPATNVGIVDNDENKKKAETSTAEVDALIQKFVPPQERPHHRLGFLGLWGRKVDTIEWCKDEIARLNKEIGQERANMGERKPLGSAFIQCNLQLGAHVLAQCVSYHKPLMMSQKFVEVAPKDVIWDNIDDGAYETRFRYVTSWIGSLILIGIWFLPVAFVGTLSNVSALCEKVKWLCWIKEAPKPIPGIIQGLLPPLFLAILFAVLPWLLRGLAWYENIPRWSLLSMSVYKRYYLFLVIHGFLVVTLSSSIAATASSLIANPTKAVSELASQLPSASIFFLTWTITQGLTGAGSALLQVGVLIMYLIKKWFLGRTPRQAYSVTFLMPKADFGLVLPRMSLLATIALAYSVLSPIINGLAMAAFVLFFFSWKFLLTWVFDQPEEGETGGLYFPIAINFLFTGLYVEQFCLAVLFFLKISQGIAFIAQGVLMLALMGITVAVQVLYQHSFNRTSLIVVKEICPGLFIFPRSYHRVPTHVVGDQQDEGALGTRASQA</sequence>
<evidence type="ECO:0000256" key="5">
    <source>
        <dbReference type="ARBA" id="ARBA00022989"/>
    </source>
</evidence>
<feature type="transmembrane region" description="Helical" evidence="7">
    <location>
        <begin position="572"/>
        <end position="599"/>
    </location>
</feature>
<evidence type="ECO:0000256" key="3">
    <source>
        <dbReference type="ARBA" id="ARBA00022448"/>
    </source>
</evidence>
<dbReference type="Pfam" id="PF14703">
    <property type="entry name" value="PHM7_cyt"/>
    <property type="match status" value="1"/>
</dbReference>
<evidence type="ECO:0000256" key="2">
    <source>
        <dbReference type="ARBA" id="ARBA00007779"/>
    </source>
</evidence>